<evidence type="ECO:0000313" key="21">
    <source>
        <dbReference type="Proteomes" id="UP000180235"/>
    </source>
</evidence>
<dbReference type="STRING" id="1188229.GlitD10_1904"/>
<evidence type="ECO:0000256" key="2">
    <source>
        <dbReference type="ARBA" id="ARBA00004651"/>
    </source>
</evidence>
<gene>
    <name evidence="20" type="primary">cobV</name>
    <name evidence="19" type="synonym">cobS</name>
    <name evidence="20" type="ORF">GlitD10_1904</name>
</gene>
<proteinExistence type="inferred from homology"/>
<keyword evidence="13 19" id="KW-0472">Membrane</keyword>
<evidence type="ECO:0000256" key="13">
    <source>
        <dbReference type="ARBA" id="ARBA00023136"/>
    </source>
</evidence>
<dbReference type="InterPro" id="IPR003805">
    <property type="entry name" value="CobS"/>
</dbReference>
<evidence type="ECO:0000256" key="17">
    <source>
        <dbReference type="ARBA" id="ARBA00048623"/>
    </source>
</evidence>
<keyword evidence="10 19" id="KW-0812">Transmembrane</keyword>
<dbReference type="GO" id="GO:0008818">
    <property type="term" value="F:cobalamin 5'-phosphate synthase activity"/>
    <property type="evidence" value="ECO:0007669"/>
    <property type="project" value="UniProtKB-UniRule"/>
</dbReference>
<name>A0A1J0AE56_9CYAN</name>
<comment type="subcellular location">
    <subcellularLocation>
        <location evidence="2 19">Cell membrane</location>
        <topology evidence="2 19">Multi-pass membrane protein</topology>
    </subcellularLocation>
</comment>
<evidence type="ECO:0000256" key="18">
    <source>
        <dbReference type="ARBA" id="ARBA00049504"/>
    </source>
</evidence>
<comment type="similarity">
    <text evidence="4 19">Belongs to the CobS family.</text>
</comment>
<evidence type="ECO:0000256" key="12">
    <source>
        <dbReference type="ARBA" id="ARBA00022989"/>
    </source>
</evidence>
<comment type="pathway">
    <text evidence="3 19">Cofactor biosynthesis; adenosylcobalamin biosynthesis; adenosylcobalamin from cob(II)yrinate a,c-diamide: step 7/7.</text>
</comment>
<keyword evidence="9 19" id="KW-0808">Transferase</keyword>
<evidence type="ECO:0000256" key="7">
    <source>
        <dbReference type="ARBA" id="ARBA00022475"/>
    </source>
</evidence>
<dbReference type="GO" id="GO:0009236">
    <property type="term" value="P:cobalamin biosynthetic process"/>
    <property type="evidence" value="ECO:0007669"/>
    <property type="project" value="UniProtKB-UniRule"/>
</dbReference>
<protein>
    <recommendedName>
        <fullName evidence="6 19">Adenosylcobinamide-GDP ribazoletransferase</fullName>
        <ecNumber evidence="5 19">2.7.8.26</ecNumber>
    </recommendedName>
    <alternativeName>
        <fullName evidence="16 19">Cobalamin synthase</fullName>
    </alternativeName>
    <alternativeName>
        <fullName evidence="15 19">Cobalamin-5'-phosphate synthase</fullName>
    </alternativeName>
</protein>
<evidence type="ECO:0000256" key="1">
    <source>
        <dbReference type="ARBA" id="ARBA00001946"/>
    </source>
</evidence>
<evidence type="ECO:0000256" key="11">
    <source>
        <dbReference type="ARBA" id="ARBA00022842"/>
    </source>
</evidence>
<dbReference type="EC" id="2.7.8.26" evidence="5 19"/>
<evidence type="ECO:0000256" key="6">
    <source>
        <dbReference type="ARBA" id="ARBA00015850"/>
    </source>
</evidence>
<evidence type="ECO:0000256" key="15">
    <source>
        <dbReference type="ARBA" id="ARBA00032605"/>
    </source>
</evidence>
<evidence type="ECO:0000256" key="8">
    <source>
        <dbReference type="ARBA" id="ARBA00022573"/>
    </source>
</evidence>
<dbReference type="GO" id="GO:0051073">
    <property type="term" value="F:adenosylcobinamide-GDP ribazoletransferase activity"/>
    <property type="evidence" value="ECO:0007669"/>
    <property type="project" value="UniProtKB-UniRule"/>
</dbReference>
<keyword evidence="7 19" id="KW-1003">Cell membrane</keyword>
<evidence type="ECO:0000256" key="19">
    <source>
        <dbReference type="HAMAP-Rule" id="MF_00719"/>
    </source>
</evidence>
<accession>A0A1J0AE56</accession>
<comment type="function">
    <text evidence="14 19">Joins adenosylcobinamide-GDP and alpha-ribazole to generate adenosylcobalamin (Ado-cobalamin). Also synthesizes adenosylcobalamin 5'-phosphate from adenosylcobinamide-GDP and alpha-ribazole 5'-phosphate.</text>
</comment>
<evidence type="ECO:0000256" key="9">
    <source>
        <dbReference type="ARBA" id="ARBA00022679"/>
    </source>
</evidence>
<evidence type="ECO:0000256" key="14">
    <source>
        <dbReference type="ARBA" id="ARBA00025228"/>
    </source>
</evidence>
<reference evidence="20 21" key="1">
    <citation type="submission" date="2016-10" db="EMBL/GenBank/DDBJ databases">
        <title>Description of Gloeomargarita lithophora gen. nov., sp. nov., a thylakoid-bearing basal-branching cyanobacterium with intracellular carbonates, and proposal for Gloeomargaritales ord. nov.</title>
        <authorList>
            <person name="Moreira D."/>
            <person name="Tavera R."/>
            <person name="Benzerara K."/>
            <person name="Skouri-Panet F."/>
            <person name="Couradeau E."/>
            <person name="Gerard E."/>
            <person name="Loussert C."/>
            <person name="Novelo E."/>
            <person name="Zivanovic Y."/>
            <person name="Lopez-Garcia P."/>
        </authorList>
    </citation>
    <scope>NUCLEOTIDE SEQUENCE [LARGE SCALE GENOMIC DNA]</scope>
    <source>
        <strain evidence="20 21">D10</strain>
    </source>
</reference>
<evidence type="ECO:0000256" key="10">
    <source>
        <dbReference type="ARBA" id="ARBA00022692"/>
    </source>
</evidence>
<dbReference type="Proteomes" id="UP000180235">
    <property type="component" value="Chromosome"/>
</dbReference>
<feature type="transmembrane region" description="Helical" evidence="19">
    <location>
        <begin position="208"/>
        <end position="230"/>
    </location>
</feature>
<keyword evidence="12 19" id="KW-1133">Transmembrane helix</keyword>
<feature type="transmembrane region" description="Helical" evidence="19">
    <location>
        <begin position="112"/>
        <end position="132"/>
    </location>
</feature>
<evidence type="ECO:0000313" key="20">
    <source>
        <dbReference type="EMBL" id="APB34230.1"/>
    </source>
</evidence>
<evidence type="ECO:0000256" key="3">
    <source>
        <dbReference type="ARBA" id="ARBA00004663"/>
    </source>
</evidence>
<dbReference type="Pfam" id="PF02654">
    <property type="entry name" value="CobS"/>
    <property type="match status" value="1"/>
</dbReference>
<keyword evidence="8 19" id="KW-0169">Cobalamin biosynthesis</keyword>
<keyword evidence="11 19" id="KW-0460">Magnesium</keyword>
<comment type="cofactor">
    <cofactor evidence="1 19">
        <name>Mg(2+)</name>
        <dbReference type="ChEBI" id="CHEBI:18420"/>
    </cofactor>
</comment>
<dbReference type="KEGG" id="glt:GlitD10_1904"/>
<dbReference type="GO" id="GO:0005886">
    <property type="term" value="C:plasma membrane"/>
    <property type="evidence" value="ECO:0007669"/>
    <property type="project" value="UniProtKB-SubCell"/>
</dbReference>
<feature type="transmembrane region" description="Helical" evidence="19">
    <location>
        <begin position="139"/>
        <end position="163"/>
    </location>
</feature>
<dbReference type="PANTHER" id="PTHR34148">
    <property type="entry name" value="ADENOSYLCOBINAMIDE-GDP RIBAZOLETRANSFERASE"/>
    <property type="match status" value="1"/>
</dbReference>
<dbReference type="EMBL" id="CP017675">
    <property type="protein sequence ID" value="APB34230.1"/>
    <property type="molecule type" value="Genomic_DNA"/>
</dbReference>
<comment type="catalytic activity">
    <reaction evidence="18 19">
        <text>alpha-ribazole 5'-phosphate + adenosylcob(III)inamide-GDP = adenosylcob(III)alamin 5'-phosphate + GMP + H(+)</text>
        <dbReference type="Rhea" id="RHEA:23560"/>
        <dbReference type="ChEBI" id="CHEBI:15378"/>
        <dbReference type="ChEBI" id="CHEBI:57918"/>
        <dbReference type="ChEBI" id="CHEBI:58115"/>
        <dbReference type="ChEBI" id="CHEBI:60487"/>
        <dbReference type="ChEBI" id="CHEBI:60493"/>
        <dbReference type="EC" id="2.7.8.26"/>
    </reaction>
</comment>
<dbReference type="PANTHER" id="PTHR34148:SF1">
    <property type="entry name" value="ADENOSYLCOBINAMIDE-GDP RIBAZOLETRANSFERASE"/>
    <property type="match status" value="1"/>
</dbReference>
<sequence length="249" mass="26693">MESLVNFSAMGELWRRFWGAVAFYTILPVPPGAAVRQVAVWAPLIGLWLGSLLFLADGFLTPMPLLPRSGLVVTLGLVLTGGFHLDGVIDAADGWAVPDPERRLAVMRDSHTGAYGVMAGCLVIVLKIIALGSLPTARFWLLTGAMGWGRWGQVAAICLYPYLRPEGKGKIHHQEPLPWQWLPGLLLLLAWGGLWWKMTGQIAAPLALTGWGLGLALGVGGGCTGAWGGIRGTPTGRWWNGWKPCVGAP</sequence>
<feature type="transmembrane region" description="Helical" evidence="19">
    <location>
        <begin position="72"/>
        <end position="92"/>
    </location>
</feature>
<dbReference type="HAMAP" id="MF_00719">
    <property type="entry name" value="CobS"/>
    <property type="match status" value="1"/>
</dbReference>
<evidence type="ECO:0000256" key="4">
    <source>
        <dbReference type="ARBA" id="ARBA00010561"/>
    </source>
</evidence>
<dbReference type="AlphaFoldDB" id="A0A1J0AE56"/>
<organism evidence="20 21">
    <name type="scientific">Gloeomargarita lithophora Alchichica-D10</name>
    <dbReference type="NCBI Taxonomy" id="1188229"/>
    <lineage>
        <taxon>Bacteria</taxon>
        <taxon>Bacillati</taxon>
        <taxon>Cyanobacteriota</taxon>
        <taxon>Cyanophyceae</taxon>
        <taxon>Gloeomargaritales</taxon>
        <taxon>Gloeomargaritaceae</taxon>
        <taxon>Gloeomargarita</taxon>
    </lineage>
</organism>
<keyword evidence="21" id="KW-1185">Reference proteome</keyword>
<feature type="transmembrane region" description="Helical" evidence="19">
    <location>
        <begin position="38"/>
        <end position="60"/>
    </location>
</feature>
<feature type="transmembrane region" description="Helical" evidence="19">
    <location>
        <begin position="178"/>
        <end position="196"/>
    </location>
</feature>
<dbReference type="NCBIfam" id="TIGR00317">
    <property type="entry name" value="cobS"/>
    <property type="match status" value="1"/>
</dbReference>
<dbReference type="UniPathway" id="UPA00148">
    <property type="reaction ID" value="UER00238"/>
</dbReference>
<evidence type="ECO:0000256" key="5">
    <source>
        <dbReference type="ARBA" id="ARBA00013200"/>
    </source>
</evidence>
<comment type="catalytic activity">
    <reaction evidence="17 19">
        <text>alpha-ribazole + adenosylcob(III)inamide-GDP = adenosylcob(III)alamin + GMP + H(+)</text>
        <dbReference type="Rhea" id="RHEA:16049"/>
        <dbReference type="ChEBI" id="CHEBI:10329"/>
        <dbReference type="ChEBI" id="CHEBI:15378"/>
        <dbReference type="ChEBI" id="CHEBI:18408"/>
        <dbReference type="ChEBI" id="CHEBI:58115"/>
        <dbReference type="ChEBI" id="CHEBI:60487"/>
        <dbReference type="EC" id="2.7.8.26"/>
    </reaction>
</comment>
<evidence type="ECO:0000256" key="16">
    <source>
        <dbReference type="ARBA" id="ARBA00032853"/>
    </source>
</evidence>